<evidence type="ECO:0000313" key="2">
    <source>
        <dbReference type="EMBL" id="TDM12910.1"/>
    </source>
</evidence>
<feature type="domain" description="NERD" evidence="1">
    <location>
        <begin position="43"/>
        <end position="146"/>
    </location>
</feature>
<proteinExistence type="predicted"/>
<evidence type="ECO:0000313" key="3">
    <source>
        <dbReference type="Proteomes" id="UP000294843"/>
    </source>
</evidence>
<name>A0A4R6BX37_9STAP</name>
<keyword evidence="3" id="KW-1185">Reference proteome</keyword>
<reference evidence="2 3" key="1">
    <citation type="submission" date="2019-01" db="EMBL/GenBank/DDBJ databases">
        <title>Draft genome sequences of the type strains of six Macrococcus species.</title>
        <authorList>
            <person name="Mazhar S."/>
            <person name="Altermann E."/>
            <person name="Hill C."/>
            <person name="Mcauliffe O."/>
        </authorList>
    </citation>
    <scope>NUCLEOTIDE SEQUENCE [LARGE SCALE GENOMIC DNA]</scope>
    <source>
        <strain evidence="2 3">ATCC 51825</strain>
    </source>
</reference>
<sequence length="303" mass="35615">MPGEAMFIKTHLRSDYYHYLQAVEGRRILDEVDHLNLRNYTRGIAGEKVFYNLLMPCGGIKLWDLSIRTPALSQYDFLVIYGRTLFHFEIKNFSGHYRILNNQFVSEHDHVHHDVLSQLNRAHYHLQKILIKNGFDFKVVSKVVFINADFRLRGSIEQKDIIMRNGIKEISGYFDPEYVPDSTEKKLGERLLSIHQSKNIFERIYYYDFNRMAKGMRCPNCRKVGIKDQLKRKKLQCECGHLLDKAETLKKSIEEMMILKRAGVSSREVVEWTGLHERVVRRCLVEHFNADGQGKARTFTIRS</sequence>
<evidence type="ECO:0000259" key="1">
    <source>
        <dbReference type="Pfam" id="PF08378"/>
    </source>
</evidence>
<dbReference type="InterPro" id="IPR011528">
    <property type="entry name" value="NERD"/>
</dbReference>
<protein>
    <submittedName>
        <fullName evidence="2">NERD domain-containing protein</fullName>
    </submittedName>
</protein>
<organism evidence="2 3">
    <name type="scientific">Macrococcus bovicus</name>
    <dbReference type="NCBI Taxonomy" id="69968"/>
    <lineage>
        <taxon>Bacteria</taxon>
        <taxon>Bacillati</taxon>
        <taxon>Bacillota</taxon>
        <taxon>Bacilli</taxon>
        <taxon>Bacillales</taxon>
        <taxon>Staphylococcaceae</taxon>
        <taxon>Macrococcus</taxon>
    </lineage>
</organism>
<comment type="caution">
    <text evidence="2">The sequence shown here is derived from an EMBL/GenBank/DDBJ whole genome shotgun (WGS) entry which is preliminary data.</text>
</comment>
<dbReference type="Proteomes" id="UP000294843">
    <property type="component" value="Unassembled WGS sequence"/>
</dbReference>
<dbReference type="AlphaFoldDB" id="A0A4R6BX37"/>
<accession>A0A4R6BX37</accession>
<dbReference type="EMBL" id="SCWF01000014">
    <property type="protein sequence ID" value="TDM12910.1"/>
    <property type="molecule type" value="Genomic_DNA"/>
</dbReference>
<dbReference type="Pfam" id="PF08378">
    <property type="entry name" value="NERD"/>
    <property type="match status" value="1"/>
</dbReference>
<gene>
    <name evidence="2" type="ORF">ERX55_10080</name>
</gene>
<dbReference type="OrthoDB" id="2417001at2"/>